<evidence type="ECO:0000313" key="1">
    <source>
        <dbReference type="EMBL" id="MXQ80387.1"/>
    </source>
</evidence>
<reference evidence="1" key="1">
    <citation type="submission" date="2019-10" db="EMBL/GenBank/DDBJ databases">
        <title>The sequence and de novo assembly of the wild yak genome.</title>
        <authorList>
            <person name="Liu Y."/>
        </authorList>
    </citation>
    <scope>NUCLEOTIDE SEQUENCE [LARGE SCALE GENOMIC DNA]</scope>
    <source>
        <strain evidence="1">WY2019</strain>
    </source>
</reference>
<dbReference type="Proteomes" id="UP000322234">
    <property type="component" value="Unassembled WGS sequence"/>
</dbReference>
<protein>
    <submittedName>
        <fullName evidence="1">Uncharacterized protein</fullName>
    </submittedName>
</protein>
<evidence type="ECO:0000313" key="2">
    <source>
        <dbReference type="Proteomes" id="UP000322234"/>
    </source>
</evidence>
<name>A0A6B0QU37_9CETA</name>
<comment type="caution">
    <text evidence="1">The sequence shown here is derived from an EMBL/GenBank/DDBJ whole genome shotgun (WGS) entry which is preliminary data.</text>
</comment>
<keyword evidence="2" id="KW-1185">Reference proteome</keyword>
<dbReference type="EMBL" id="VBQZ03000004">
    <property type="protein sequence ID" value="MXQ80387.1"/>
    <property type="molecule type" value="Genomic_DNA"/>
</dbReference>
<organism evidence="1 2">
    <name type="scientific">Bos mutus</name>
    <name type="common">wild yak</name>
    <dbReference type="NCBI Taxonomy" id="72004"/>
    <lineage>
        <taxon>Eukaryota</taxon>
        <taxon>Metazoa</taxon>
        <taxon>Chordata</taxon>
        <taxon>Craniata</taxon>
        <taxon>Vertebrata</taxon>
        <taxon>Euteleostomi</taxon>
        <taxon>Mammalia</taxon>
        <taxon>Eutheria</taxon>
        <taxon>Laurasiatheria</taxon>
        <taxon>Artiodactyla</taxon>
        <taxon>Ruminantia</taxon>
        <taxon>Pecora</taxon>
        <taxon>Bovidae</taxon>
        <taxon>Bovinae</taxon>
        <taxon>Bos</taxon>
    </lineage>
</organism>
<accession>A0A6B0QU37</accession>
<dbReference type="AlphaFoldDB" id="A0A6B0QU37"/>
<sequence>MFFEIQTLCPVLYMDEAGTWIVKGLTPLLSQHLSGPDGGGAFDQRQGNVFPGPGALRLCTVRYEPGDAKTEMRKEEMARENKGQGKISPEITGEYHFCWRTEHRNAIGPEDVDDLAGSLVSCLTTGPVAIDGQRGLIHGLVFPKVTEFFAKDTSHSPGVWDPLLGPGKPVTGTSFTPPPGAHVWNHRVTSSSLEDPIRKINAGFSKHVVQEETDSL</sequence>
<gene>
    <name evidence="1" type="ORF">E5288_WYG006196</name>
</gene>
<proteinExistence type="predicted"/>